<evidence type="ECO:0000256" key="4">
    <source>
        <dbReference type="ARBA" id="ARBA00022807"/>
    </source>
</evidence>
<evidence type="ECO:0000313" key="9">
    <source>
        <dbReference type="Proteomes" id="UP000838756"/>
    </source>
</evidence>
<name>A0A8S4SJ09_9NEOP</name>
<dbReference type="InterPro" id="IPR022684">
    <property type="entry name" value="Calpain_cysteine_protease"/>
</dbReference>
<dbReference type="InterPro" id="IPR001300">
    <property type="entry name" value="Peptidase_C2_calpain_cat"/>
</dbReference>
<keyword evidence="4" id="KW-0788">Thiol protease</keyword>
<dbReference type="PRINTS" id="PR00704">
    <property type="entry name" value="CALPAIN"/>
</dbReference>
<dbReference type="SUPFAM" id="SSF54001">
    <property type="entry name" value="Cysteine proteinases"/>
    <property type="match status" value="1"/>
</dbReference>
<dbReference type="GO" id="GO:0005737">
    <property type="term" value="C:cytoplasm"/>
    <property type="evidence" value="ECO:0007669"/>
    <property type="project" value="TreeGrafter"/>
</dbReference>
<dbReference type="AlphaFoldDB" id="A0A8S4SJ09"/>
<dbReference type="InterPro" id="IPR038765">
    <property type="entry name" value="Papain-like_cys_pep_sf"/>
</dbReference>
<evidence type="ECO:0000256" key="6">
    <source>
        <dbReference type="PROSITE-ProRule" id="PRU00239"/>
    </source>
</evidence>
<evidence type="ECO:0000256" key="1">
    <source>
        <dbReference type="ARBA" id="ARBA00007623"/>
    </source>
</evidence>
<dbReference type="PROSITE" id="PS00139">
    <property type="entry name" value="THIOL_PROTEASE_CYS"/>
    <property type="match status" value="1"/>
</dbReference>
<accession>A0A8S4SJ09</accession>
<proteinExistence type="inferred from homology"/>
<dbReference type="InterPro" id="IPR000169">
    <property type="entry name" value="Pept_cys_AS"/>
</dbReference>
<dbReference type="PANTHER" id="PTHR10183">
    <property type="entry name" value="CALPAIN"/>
    <property type="match status" value="1"/>
</dbReference>
<comment type="caution">
    <text evidence="8">The sequence shown here is derived from an EMBL/GenBank/DDBJ whole genome shotgun (WGS) entry which is preliminary data.</text>
</comment>
<keyword evidence="9" id="KW-1185">Reference proteome</keyword>
<comment type="caution">
    <text evidence="6">Lacks conserved residue(s) required for the propagation of feature annotation.</text>
</comment>
<evidence type="ECO:0000259" key="7">
    <source>
        <dbReference type="PROSITE" id="PS50203"/>
    </source>
</evidence>
<protein>
    <submittedName>
        <fullName evidence="8">Jg16878 protein</fullName>
    </submittedName>
</protein>
<dbReference type="GO" id="GO:0004198">
    <property type="term" value="F:calcium-dependent cysteine-type endopeptidase activity"/>
    <property type="evidence" value="ECO:0007669"/>
    <property type="project" value="InterPro"/>
</dbReference>
<gene>
    <name evidence="8" type="primary">jg16878</name>
    <name evidence="8" type="ORF">PAEG_LOCUS26802</name>
</gene>
<dbReference type="Proteomes" id="UP000838756">
    <property type="component" value="Unassembled WGS sequence"/>
</dbReference>
<evidence type="ECO:0000256" key="2">
    <source>
        <dbReference type="ARBA" id="ARBA00022670"/>
    </source>
</evidence>
<feature type="active site" evidence="5">
    <location>
        <position position="181"/>
    </location>
</feature>
<dbReference type="GO" id="GO:0006508">
    <property type="term" value="P:proteolysis"/>
    <property type="evidence" value="ECO:0007669"/>
    <property type="project" value="UniProtKB-KW"/>
</dbReference>
<evidence type="ECO:0000256" key="5">
    <source>
        <dbReference type="PIRSR" id="PIRSR622684-1"/>
    </source>
</evidence>
<evidence type="ECO:0000313" key="8">
    <source>
        <dbReference type="EMBL" id="CAH2268446.1"/>
    </source>
</evidence>
<feature type="domain" description="Calpain catalytic" evidence="7">
    <location>
        <begin position="126"/>
        <end position="195"/>
    </location>
</feature>
<dbReference type="PANTHER" id="PTHR10183:SF433">
    <property type="entry name" value="CALPAIN-A-RELATED"/>
    <property type="match status" value="1"/>
</dbReference>
<organism evidence="8 9">
    <name type="scientific">Pararge aegeria aegeria</name>
    <dbReference type="NCBI Taxonomy" id="348720"/>
    <lineage>
        <taxon>Eukaryota</taxon>
        <taxon>Metazoa</taxon>
        <taxon>Ecdysozoa</taxon>
        <taxon>Arthropoda</taxon>
        <taxon>Hexapoda</taxon>
        <taxon>Insecta</taxon>
        <taxon>Pterygota</taxon>
        <taxon>Neoptera</taxon>
        <taxon>Endopterygota</taxon>
        <taxon>Lepidoptera</taxon>
        <taxon>Glossata</taxon>
        <taxon>Ditrysia</taxon>
        <taxon>Papilionoidea</taxon>
        <taxon>Nymphalidae</taxon>
        <taxon>Satyrinae</taxon>
        <taxon>Satyrini</taxon>
        <taxon>Parargina</taxon>
        <taxon>Pararge</taxon>
    </lineage>
</organism>
<reference evidence="8" key="1">
    <citation type="submission" date="2022-03" db="EMBL/GenBank/DDBJ databases">
        <authorList>
            <person name="Lindestad O."/>
        </authorList>
    </citation>
    <scope>NUCLEOTIDE SEQUENCE</scope>
</reference>
<keyword evidence="2" id="KW-0645">Protease</keyword>
<sequence length="195" mass="22012">MTFYYPKNFRANGWGWHRTANAASAVRGFLSKERGGEGSTEPLIGNGSLYPKLPLEDDSTFSGVKLYPSLPVEEYESGAVEEVVEEACAAVNVNLELGETRPSSFGPSTYQDFKDIRSRCLAEGRLFEDPEFPAVERSLFYKERLDRNLQWLRPSEICEDPQLFVEGYSRFDVQQGELGDCWLLAAVANLTLHRK</sequence>
<evidence type="ECO:0000256" key="3">
    <source>
        <dbReference type="ARBA" id="ARBA00022801"/>
    </source>
</evidence>
<dbReference type="OrthoDB" id="7446694at2759"/>
<dbReference type="PROSITE" id="PS50203">
    <property type="entry name" value="CALPAIN_CAT"/>
    <property type="match status" value="1"/>
</dbReference>
<dbReference type="Pfam" id="PF00648">
    <property type="entry name" value="Peptidase_C2"/>
    <property type="match status" value="1"/>
</dbReference>
<dbReference type="EMBL" id="CAKXAJ010026436">
    <property type="protein sequence ID" value="CAH2268446.1"/>
    <property type="molecule type" value="Genomic_DNA"/>
</dbReference>
<comment type="similarity">
    <text evidence="1">Belongs to the peptidase C2 family.</text>
</comment>
<keyword evidence="3" id="KW-0378">Hydrolase</keyword>